<dbReference type="InterPro" id="IPR007069">
    <property type="entry name" value="Transposase_32"/>
</dbReference>
<feature type="domain" description="Transposase IS801/IS1294" evidence="2">
    <location>
        <begin position="183"/>
        <end position="406"/>
    </location>
</feature>
<evidence type="ECO:0000256" key="1">
    <source>
        <dbReference type="SAM" id="MobiDB-lite"/>
    </source>
</evidence>
<sequence>MPRLAATVSQLQDAVAHATSPAAHLPTARYAPHRPERTLLYSLVQAHWPDFLARREVEDRPLPEYVREEFETYLRCGVLEHGFLRVVCEHCRAERLVAYSCKKRGLCPSCGARRMAESARHLVEEVFGPRPVRQWVLSFPYPLRFLFASKPEAIGPVLGIVQRVIAGWLADQVGVDHASAQCGVVTLIQRFGSALNLNIHFHMLWLDGVYEDTTERPQRKPRLHRTRAPTSAQLTELANTIAHRVCRHLSRRGWLEGEDESVFLSDSAGSDDGMDGLRMSSMTYRIATGRDAGRKVVTLQTLPGDAGSLEGDAGKVGGFSLHAGVAAEAHESHKLEKLCRYITRPAISEQRLSISPQGRVRYQLKTPWRNGTTHVEWDAVDFIAKLAALVPPPRAHLTRFHGVFAPNANLRAQVTPSGRGKRPAGDAVPVDVSAHDEPRSPEQKRRAMSWAQRLKRVFSIDVTTCAHCGGAVRIVASIEEPKTIRAILAHFEKHGALEQAHYRPAARAPPPAA</sequence>
<feature type="compositionally biased region" description="Basic and acidic residues" evidence="1">
    <location>
        <begin position="433"/>
        <end position="445"/>
    </location>
</feature>
<dbReference type="Pfam" id="PF04986">
    <property type="entry name" value="Y2_Tnp"/>
    <property type="match status" value="1"/>
</dbReference>
<geneLocation type="plasmid" evidence="4">
    <name>pAN70-1</name>
</geneLocation>
<evidence type="ECO:0000313" key="4">
    <source>
        <dbReference type="EMBL" id="QFX79221.1"/>
    </source>
</evidence>
<dbReference type="GO" id="GO:0006313">
    <property type="term" value="P:DNA transposition"/>
    <property type="evidence" value="ECO:0007669"/>
    <property type="project" value="InterPro"/>
</dbReference>
<evidence type="ECO:0000259" key="3">
    <source>
        <dbReference type="Pfam" id="PF14319"/>
    </source>
</evidence>
<dbReference type="Pfam" id="PF14319">
    <property type="entry name" value="Zn_Tnp_IS91"/>
    <property type="match status" value="1"/>
</dbReference>
<keyword evidence="4" id="KW-0614">Plasmid</keyword>
<evidence type="ECO:0000259" key="2">
    <source>
        <dbReference type="Pfam" id="PF04986"/>
    </source>
</evidence>
<reference evidence="4" key="1">
    <citation type="submission" date="2019-04" db="EMBL/GenBank/DDBJ databases">
        <title>The complete sequencing and assembly of plasmid pAN70-1 carrying blaAFM-1 gene.</title>
        <authorList>
            <person name="Rui Y."/>
            <person name="Peng Y."/>
        </authorList>
    </citation>
    <scope>NUCLEOTIDE SEQUENCE</scope>
    <source>
        <strain evidence="4">AN70</strain>
        <plasmid evidence="4">pAN70-1</plasmid>
    </source>
</reference>
<dbReference type="AlphaFoldDB" id="A0A5P9WCH2"/>
<dbReference type="InterPro" id="IPR026889">
    <property type="entry name" value="Zn_Tnp"/>
</dbReference>
<dbReference type="EMBL" id="MK757441">
    <property type="protein sequence ID" value="QFX79221.1"/>
    <property type="molecule type" value="Genomic_DNA"/>
</dbReference>
<name>A0A5P9WCH2_ALCFA</name>
<dbReference type="GO" id="GO:0004803">
    <property type="term" value="F:transposase activity"/>
    <property type="evidence" value="ECO:0007669"/>
    <property type="project" value="InterPro"/>
</dbReference>
<feature type="region of interest" description="Disordered" evidence="1">
    <location>
        <begin position="413"/>
        <end position="446"/>
    </location>
</feature>
<protein>
    <submittedName>
        <fullName evidence="4">IS91 family transposase</fullName>
    </submittedName>
</protein>
<organism evidence="4">
    <name type="scientific">Alcaligenes faecalis</name>
    <dbReference type="NCBI Taxonomy" id="511"/>
    <lineage>
        <taxon>Bacteria</taxon>
        <taxon>Pseudomonadati</taxon>
        <taxon>Pseudomonadota</taxon>
        <taxon>Betaproteobacteria</taxon>
        <taxon>Burkholderiales</taxon>
        <taxon>Alcaligenaceae</taxon>
        <taxon>Alcaligenes</taxon>
    </lineage>
</organism>
<accession>A0A5P9WCH2</accession>
<dbReference type="GO" id="GO:0003677">
    <property type="term" value="F:DNA binding"/>
    <property type="evidence" value="ECO:0007669"/>
    <property type="project" value="InterPro"/>
</dbReference>
<proteinExistence type="predicted"/>
<feature type="domain" description="Transposase zinc-binding" evidence="3">
    <location>
        <begin position="44"/>
        <end position="138"/>
    </location>
</feature>